<evidence type="ECO:0000256" key="1">
    <source>
        <dbReference type="SAM" id="Phobius"/>
    </source>
</evidence>
<keyword evidence="1" id="KW-0812">Transmembrane</keyword>
<feature type="transmembrane region" description="Helical" evidence="1">
    <location>
        <begin position="35"/>
        <end position="59"/>
    </location>
</feature>
<evidence type="ECO:0000313" key="2">
    <source>
        <dbReference type="EMBL" id="CAI9161889.1"/>
    </source>
</evidence>
<dbReference type="EMBL" id="OX459956">
    <property type="protein sequence ID" value="CAI9161889.1"/>
    <property type="molecule type" value="Genomic_DNA"/>
</dbReference>
<dbReference type="Proteomes" id="UP001176941">
    <property type="component" value="Chromosome 20"/>
</dbReference>
<sequence>MAPICGFVVFPLRGGKKTGSYFFFPWITVSVRSRLLFRIILLFLLSSGVSLAYLTAFFLSVEAPEETVHWQFSADSCGDSSSVSFEDDQRALRHCHVQQGAAWFGKDHGHCPASPPLCLLARD</sequence>
<keyword evidence="1" id="KW-1133">Transmembrane helix</keyword>
<reference evidence="2" key="1">
    <citation type="submission" date="2023-04" db="EMBL/GenBank/DDBJ databases">
        <authorList>
            <consortium name="ELIXIR-Norway"/>
        </authorList>
    </citation>
    <scope>NUCLEOTIDE SEQUENCE [LARGE SCALE GENOMIC DNA]</scope>
</reference>
<keyword evidence="3" id="KW-1185">Reference proteome</keyword>
<gene>
    <name evidence="2" type="ORF">MRATA1EN1_LOCUS10851</name>
</gene>
<keyword evidence="1" id="KW-0472">Membrane</keyword>
<accession>A0ABN8YK92</accession>
<protein>
    <submittedName>
        <fullName evidence="2">Uncharacterized protein</fullName>
    </submittedName>
</protein>
<proteinExistence type="predicted"/>
<name>A0ABN8YK92_RANTA</name>
<organism evidence="2 3">
    <name type="scientific">Rangifer tarandus platyrhynchus</name>
    <name type="common">Svalbard reindeer</name>
    <dbReference type="NCBI Taxonomy" id="3082113"/>
    <lineage>
        <taxon>Eukaryota</taxon>
        <taxon>Metazoa</taxon>
        <taxon>Chordata</taxon>
        <taxon>Craniata</taxon>
        <taxon>Vertebrata</taxon>
        <taxon>Euteleostomi</taxon>
        <taxon>Mammalia</taxon>
        <taxon>Eutheria</taxon>
        <taxon>Laurasiatheria</taxon>
        <taxon>Artiodactyla</taxon>
        <taxon>Ruminantia</taxon>
        <taxon>Pecora</taxon>
        <taxon>Cervidae</taxon>
        <taxon>Odocoileinae</taxon>
        <taxon>Rangifer</taxon>
    </lineage>
</organism>
<evidence type="ECO:0000313" key="3">
    <source>
        <dbReference type="Proteomes" id="UP001176941"/>
    </source>
</evidence>